<dbReference type="Pfam" id="PF17811">
    <property type="entry name" value="JHD"/>
    <property type="match status" value="1"/>
</dbReference>
<feature type="compositionally biased region" description="Polar residues" evidence="20">
    <location>
        <begin position="1531"/>
        <end position="1541"/>
    </location>
</feature>
<reference evidence="24" key="1">
    <citation type="journal article" date="2020" name="Stud. Mycol.">
        <title>101 Dothideomycetes genomes: A test case for predicting lifestyles and emergence of pathogens.</title>
        <authorList>
            <person name="Haridas S."/>
            <person name="Albert R."/>
            <person name="Binder M."/>
            <person name="Bloem J."/>
            <person name="LaButti K."/>
            <person name="Salamov A."/>
            <person name="Andreopoulos B."/>
            <person name="Baker S."/>
            <person name="Barry K."/>
            <person name="Bills G."/>
            <person name="Bluhm B."/>
            <person name="Cannon C."/>
            <person name="Castanera R."/>
            <person name="Culley D."/>
            <person name="Daum C."/>
            <person name="Ezra D."/>
            <person name="Gonzalez J."/>
            <person name="Henrissat B."/>
            <person name="Kuo A."/>
            <person name="Liang C."/>
            <person name="Lipzen A."/>
            <person name="Lutzoni F."/>
            <person name="Magnuson J."/>
            <person name="Mondo S."/>
            <person name="Nolan M."/>
            <person name="Ohm R."/>
            <person name="Pangilinan J."/>
            <person name="Park H.-J."/>
            <person name="Ramirez L."/>
            <person name="Alfaro M."/>
            <person name="Sun H."/>
            <person name="Tritt A."/>
            <person name="Yoshinaga Y."/>
            <person name="Zwiers L.-H."/>
            <person name="Turgeon B."/>
            <person name="Goodwin S."/>
            <person name="Spatafora J."/>
            <person name="Crous P."/>
            <person name="Grigoriev I."/>
        </authorList>
    </citation>
    <scope>NUCLEOTIDE SEQUENCE [LARGE SCALE GENOMIC DNA]</scope>
    <source>
        <strain evidence="24">CECT 20119</strain>
    </source>
</reference>
<keyword evidence="11" id="KW-0223">Dioxygenase</keyword>
<feature type="compositionally biased region" description="Basic residues" evidence="20">
    <location>
        <begin position="59"/>
        <end position="73"/>
    </location>
</feature>
<feature type="compositionally biased region" description="Basic and acidic residues" evidence="20">
    <location>
        <begin position="274"/>
        <end position="296"/>
    </location>
</feature>
<feature type="region of interest" description="Disordered" evidence="20">
    <location>
        <begin position="1137"/>
        <end position="1253"/>
    </location>
</feature>
<feature type="compositionally biased region" description="Polar residues" evidence="20">
    <location>
        <begin position="1188"/>
        <end position="1197"/>
    </location>
</feature>
<dbReference type="GO" id="GO:0008270">
    <property type="term" value="F:zinc ion binding"/>
    <property type="evidence" value="ECO:0007669"/>
    <property type="project" value="UniProtKB-KW"/>
</dbReference>
<sequence length="1668" mass="183565">MDRPGRSTFKPPYEGLQTYARFHSPEAPAIEPLSPTIPPQDTPYSAFLKNYSKEEPKSGKAKGTQRKQPRAKKTSQDKTPRTPNEHKRKSSNTIDELAQVALAVSEPAPGSSSKFPSYPFNNTYSQYPGSHGVQWTSPPAPVTPFARPAKRARSEAFVHSSYSYQPNVRPATSNVPAQHANRTPASTDYEAAELLLAFGGHAPTVAALPPPPPPPAPSYYPQTHQRTPALPVPPQLQHHWSNPTPIYAPVPPPLPFVPQNADSSYLPSPQPTTEEPHISSKEPSDHDATGSDDHMEDVVTTGTNMQIHTPPEDVVQGTGQTDEKAGVFEQELAHEGTPAESEEAKPKRKGWPKGKPRGPRKSGATATAKPKPTGRRGRKPAAAKITDDVPPPRRKSFTEIDLPHQSLDYESSSRPSSVPPNCQFVPGKPRPTGGKKALPKLTKDTVCGSCTTARESSFGELDTWISCNGCKKWYHADCAGFKSIREVHDIDKYFCTACEAEHGQTTFVRKSTRAHTAVDYAGLNQGVLKTSEDCKEHHYIQSIKDGTFKFDEEVFPRMRPELVTADYFERSACFNQPILIPAEFNPKANTQRKSQMDEDMNMMLDGAADVLPSGSNDDLLPDFEYECVPDDGQDKLDMVIPPNLTVRKVSELVGPDYPLDVIETKHQNTKGPIKTLGRFADYYELEGEKDIRNVISLEVSATKLGRLLRRPKVVRQIDLQDNVWPAEEPAKSVAFYCLMSAADSYTDFHIDFGGSSVYYHIIRGSKTFFFIPPKAKHLKAYEDWNNSPEQNFTFLPNITGECYRVDLFEGDTMLIPSGWIHAVWTPSNSLVIGGNFLTHLHYSMQFRVVEVEKANKTPQKFRYPKFQKVMWYSVLRYLREDPLPNAVREIFYSGERFEREYPTWQEFDLVGDKADQGSELYNARYYSQQELDGLPELVSFIFRTVMISQDRIEGVTQESRKAVMASMPKTFGDTLELAKTFALWVAWKRGNEDPPAWAHPDAGLPEKEANVEPKKLSAKVLKAMQRQEAFQARQMFPGRQSARKKEQDEAKAKEIEDRKDKDSSPQPLTSTPKTSGLGPKRVACDACRRRRIRCKHKDQIADGVHPAPSAMPVSDRRGSREFEAVVIPRMSKSVAAGIPPAAVTPRNPPSKKATPGSMIPFTPSQASSDTISVAPLTGPKFSTPAMPSLQTQPSSADGSAKRGRSKACADCRKSKRRCVHDENGQIDPVKEKQAPIPRSNATKKRKSTDGHSVEIKRFKNEFQDPLQIYPGPSYSSGYSDMQANIQVAPARSNTQQLAEQAIAIDPQLDAFADHADYQQTADFEGADGAGSTASFEHFAAQALQQSNIVDAVDPALMDAEVDPSIATHKHESLVATHETSSTDSAVAMTGSFPKETGQKPTADFDQVDLLAAPPQEHNVDQIMADAESHGPEQHSLASHDVPTISDQLNVGTDQPLTNGISEAGQQVQATLSAPVDVQPSIEPAHSIEHPESRRPRTPVANDPPSLSSASSPLSSTHATPEPAQQLYHSAESASVRQSTRSAKPVERFANRTFAGSLLPQPVDSPAKPRDATPSKTAINGYGSAEVASDLGVAAMPADLLHDVIAVMHGAAPKARTPSRSEKGRSKSRTPGLEIKTEEQMQEEESLRLARELAGENFGLRVRRSGSHN</sequence>
<evidence type="ECO:0000256" key="10">
    <source>
        <dbReference type="ARBA" id="ARBA00022853"/>
    </source>
</evidence>
<evidence type="ECO:0000256" key="1">
    <source>
        <dbReference type="ARBA" id="ARBA00001954"/>
    </source>
</evidence>
<feature type="compositionally biased region" description="Basic residues" evidence="20">
    <location>
        <begin position="346"/>
        <end position="360"/>
    </location>
</feature>
<dbReference type="Gene3D" id="2.60.120.650">
    <property type="entry name" value="Cupin"/>
    <property type="match status" value="2"/>
</dbReference>
<dbReference type="SUPFAM" id="SSF51197">
    <property type="entry name" value="Clavaminate synthase-like"/>
    <property type="match status" value="1"/>
</dbReference>
<keyword evidence="9" id="KW-0862">Zinc</keyword>
<comment type="function">
    <text evidence="2">Histone demethylase that specifically demethylates 'Lys-36' of histone H3, thereby playing a central role in histone code.</text>
</comment>
<feature type="region of interest" description="Disordered" evidence="20">
    <location>
        <begin position="1610"/>
        <end position="1646"/>
    </location>
</feature>
<dbReference type="InterPro" id="IPR001965">
    <property type="entry name" value="Znf_PHD"/>
</dbReference>
<evidence type="ECO:0000256" key="16">
    <source>
        <dbReference type="ARBA" id="ARBA00023242"/>
    </source>
</evidence>
<dbReference type="InterPro" id="IPR011011">
    <property type="entry name" value="Znf_FYVE_PHD"/>
</dbReference>
<feature type="compositionally biased region" description="Polar residues" evidence="20">
    <location>
        <begin position="1162"/>
        <end position="1171"/>
    </location>
</feature>
<keyword evidence="24" id="KW-1185">Reference proteome</keyword>
<keyword evidence="14" id="KW-0805">Transcription regulation</keyword>
<comment type="subcellular location">
    <subcellularLocation>
        <location evidence="3">Nucleus</location>
    </subcellularLocation>
</comment>
<dbReference type="CDD" id="cd00067">
    <property type="entry name" value="GAL4"/>
    <property type="match status" value="1"/>
</dbReference>
<comment type="catalytic activity">
    <reaction evidence="18">
        <text>N(6),N(6)-dimethyl-L-lysyl(36)-[histone H3] + 2 2-oxoglutarate + 2 O2 = L-lysyl(36)-[histone H3] + 2 formaldehyde + 2 succinate + 2 CO2</text>
        <dbReference type="Rhea" id="RHEA:42032"/>
        <dbReference type="Rhea" id="RHEA-COMP:9785"/>
        <dbReference type="Rhea" id="RHEA-COMP:9787"/>
        <dbReference type="ChEBI" id="CHEBI:15379"/>
        <dbReference type="ChEBI" id="CHEBI:16526"/>
        <dbReference type="ChEBI" id="CHEBI:16810"/>
        <dbReference type="ChEBI" id="CHEBI:16842"/>
        <dbReference type="ChEBI" id="CHEBI:29969"/>
        <dbReference type="ChEBI" id="CHEBI:30031"/>
        <dbReference type="ChEBI" id="CHEBI:61976"/>
        <dbReference type="EC" id="1.14.11.27"/>
    </reaction>
</comment>
<dbReference type="SUPFAM" id="SSF57903">
    <property type="entry name" value="FYVE/PHD zinc finger"/>
    <property type="match status" value="1"/>
</dbReference>
<dbReference type="Pfam" id="PF02373">
    <property type="entry name" value="JmjC"/>
    <property type="match status" value="1"/>
</dbReference>
<feature type="compositionally biased region" description="Polar residues" evidence="20">
    <location>
        <begin position="260"/>
        <end position="273"/>
    </location>
</feature>
<comment type="similarity">
    <text evidence="4">Belongs to the JHDM1 histone demethylase family.</text>
</comment>
<dbReference type="InterPro" id="IPR019786">
    <property type="entry name" value="Zinc_finger_PHD-type_CS"/>
</dbReference>
<evidence type="ECO:0000256" key="9">
    <source>
        <dbReference type="ARBA" id="ARBA00022833"/>
    </source>
</evidence>
<keyword evidence="16" id="KW-0539">Nucleus</keyword>
<evidence type="ECO:0000256" key="13">
    <source>
        <dbReference type="ARBA" id="ARBA00023004"/>
    </source>
</evidence>
<dbReference type="SMART" id="SM00249">
    <property type="entry name" value="PHD"/>
    <property type="match status" value="1"/>
</dbReference>
<keyword evidence="7" id="KW-0479">Metal-binding</keyword>
<feature type="compositionally biased region" description="Basic and acidic residues" evidence="20">
    <location>
        <begin position="1219"/>
        <end position="1233"/>
    </location>
</feature>
<dbReference type="EC" id="1.14.11.27" evidence="5"/>
<gene>
    <name evidence="23" type="ORF">BDZ85DRAFT_92282</name>
</gene>
<feature type="compositionally biased region" description="Basic and acidic residues" evidence="20">
    <location>
        <begin position="1634"/>
        <end position="1646"/>
    </location>
</feature>
<evidence type="ECO:0000256" key="7">
    <source>
        <dbReference type="ARBA" id="ARBA00022723"/>
    </source>
</evidence>
<evidence type="ECO:0000256" key="6">
    <source>
        <dbReference type="ARBA" id="ARBA00015153"/>
    </source>
</evidence>
<dbReference type="OrthoDB" id="5876800at2759"/>
<evidence type="ECO:0000313" key="24">
    <source>
        <dbReference type="Proteomes" id="UP000799538"/>
    </source>
</evidence>
<protein>
    <recommendedName>
        <fullName evidence="6">JmjC domain-containing histone demethylation protein 1</fullName>
        <ecNumber evidence="5">1.14.11.27</ecNumber>
    </recommendedName>
    <alternativeName>
        <fullName evidence="17">[Histone-H3]-lysine-36 demethylase 1</fullName>
    </alternativeName>
</protein>
<keyword evidence="13" id="KW-0408">Iron</keyword>
<dbReference type="PROSITE" id="PS50016">
    <property type="entry name" value="ZF_PHD_2"/>
    <property type="match status" value="1"/>
</dbReference>
<dbReference type="CDD" id="cd15517">
    <property type="entry name" value="PHD_TCF19_like"/>
    <property type="match status" value="1"/>
</dbReference>
<feature type="region of interest" description="Disordered" evidence="20">
    <location>
        <begin position="333"/>
        <end position="437"/>
    </location>
</feature>
<dbReference type="SMART" id="SM00558">
    <property type="entry name" value="JmjC"/>
    <property type="match status" value="1"/>
</dbReference>
<dbReference type="GO" id="GO:0005634">
    <property type="term" value="C:nucleus"/>
    <property type="evidence" value="ECO:0007669"/>
    <property type="project" value="UniProtKB-SubCell"/>
</dbReference>
<evidence type="ECO:0000256" key="14">
    <source>
        <dbReference type="ARBA" id="ARBA00023015"/>
    </source>
</evidence>
<proteinExistence type="inferred from homology"/>
<feature type="region of interest" description="Disordered" evidence="20">
    <location>
        <begin position="1098"/>
        <end position="1117"/>
    </location>
</feature>
<organism evidence="23 24">
    <name type="scientific">Elsinoe ampelina</name>
    <dbReference type="NCBI Taxonomy" id="302913"/>
    <lineage>
        <taxon>Eukaryota</taxon>
        <taxon>Fungi</taxon>
        <taxon>Dikarya</taxon>
        <taxon>Ascomycota</taxon>
        <taxon>Pezizomycotina</taxon>
        <taxon>Dothideomycetes</taxon>
        <taxon>Dothideomycetidae</taxon>
        <taxon>Myriangiales</taxon>
        <taxon>Elsinoaceae</taxon>
        <taxon>Elsinoe</taxon>
    </lineage>
</organism>
<feature type="compositionally biased region" description="Polar residues" evidence="20">
    <location>
        <begin position="110"/>
        <end position="121"/>
    </location>
</feature>
<feature type="region of interest" description="Disordered" evidence="20">
    <location>
        <begin position="206"/>
        <end position="227"/>
    </location>
</feature>
<feature type="compositionally biased region" description="Pro residues" evidence="20">
    <location>
        <begin position="208"/>
        <end position="218"/>
    </location>
</feature>
<keyword evidence="8 19" id="KW-0863">Zinc-finger</keyword>
<feature type="region of interest" description="Disordered" evidence="20">
    <location>
        <begin position="1485"/>
        <end position="1578"/>
    </location>
</feature>
<keyword evidence="15" id="KW-0804">Transcription</keyword>
<evidence type="ECO:0000256" key="8">
    <source>
        <dbReference type="ARBA" id="ARBA00022771"/>
    </source>
</evidence>
<evidence type="ECO:0000256" key="11">
    <source>
        <dbReference type="ARBA" id="ARBA00022964"/>
    </source>
</evidence>
<evidence type="ECO:0000256" key="17">
    <source>
        <dbReference type="ARBA" id="ARBA00031083"/>
    </source>
</evidence>
<keyword evidence="12" id="KW-0560">Oxidoreductase</keyword>
<dbReference type="PROSITE" id="PS01359">
    <property type="entry name" value="ZF_PHD_1"/>
    <property type="match status" value="1"/>
</dbReference>
<feature type="compositionally biased region" description="Basic and acidic residues" evidence="20">
    <location>
        <begin position="1043"/>
        <end position="1063"/>
    </location>
</feature>
<feature type="compositionally biased region" description="Basic and acidic residues" evidence="20">
    <location>
        <begin position="1485"/>
        <end position="1494"/>
    </location>
</feature>
<evidence type="ECO:0000259" key="21">
    <source>
        <dbReference type="PROSITE" id="PS50016"/>
    </source>
</evidence>
<dbReference type="InterPro" id="IPR019787">
    <property type="entry name" value="Znf_PHD-finger"/>
</dbReference>
<evidence type="ECO:0000256" key="2">
    <source>
        <dbReference type="ARBA" id="ARBA00003909"/>
    </source>
</evidence>
<evidence type="ECO:0000256" key="15">
    <source>
        <dbReference type="ARBA" id="ARBA00023163"/>
    </source>
</evidence>
<dbReference type="InterPro" id="IPR001138">
    <property type="entry name" value="Zn2Cys6_DnaBD"/>
</dbReference>
<feature type="region of interest" description="Disordered" evidence="20">
    <location>
        <begin position="1"/>
        <end position="121"/>
    </location>
</feature>
<dbReference type="Pfam" id="PF00628">
    <property type="entry name" value="PHD"/>
    <property type="match status" value="1"/>
</dbReference>
<evidence type="ECO:0000256" key="3">
    <source>
        <dbReference type="ARBA" id="ARBA00004123"/>
    </source>
</evidence>
<name>A0A6A6FYF3_9PEZI</name>
<feature type="domain" description="PHD-type" evidence="21">
    <location>
        <begin position="444"/>
        <end position="501"/>
    </location>
</feature>
<feature type="region of interest" description="Disordered" evidence="20">
    <location>
        <begin position="251"/>
        <end position="296"/>
    </location>
</feature>
<dbReference type="GO" id="GO:0000981">
    <property type="term" value="F:DNA-binding transcription factor activity, RNA polymerase II-specific"/>
    <property type="evidence" value="ECO:0007669"/>
    <property type="project" value="InterPro"/>
</dbReference>
<feature type="compositionally biased region" description="Basic residues" evidence="20">
    <location>
        <begin position="372"/>
        <end position="381"/>
    </location>
</feature>
<evidence type="ECO:0000256" key="18">
    <source>
        <dbReference type="ARBA" id="ARBA00047915"/>
    </source>
</evidence>
<dbReference type="GO" id="GO:0140680">
    <property type="term" value="F:histone H3K36me/H3K36me2 demethylase activity"/>
    <property type="evidence" value="ECO:0007669"/>
    <property type="project" value="UniProtKB-EC"/>
</dbReference>
<evidence type="ECO:0000256" key="4">
    <source>
        <dbReference type="ARBA" id="ARBA00008037"/>
    </source>
</evidence>
<dbReference type="Proteomes" id="UP000799538">
    <property type="component" value="Unassembled WGS sequence"/>
</dbReference>
<accession>A0A6A6FYF3</accession>
<feature type="compositionally biased region" description="Basic and acidic residues" evidence="20">
    <location>
        <begin position="385"/>
        <end position="402"/>
    </location>
</feature>
<evidence type="ECO:0000313" key="23">
    <source>
        <dbReference type="EMBL" id="KAF2218512.1"/>
    </source>
</evidence>
<feature type="compositionally biased region" description="Basic and acidic residues" evidence="20">
    <location>
        <begin position="74"/>
        <end position="85"/>
    </location>
</feature>
<dbReference type="InterPro" id="IPR050690">
    <property type="entry name" value="JHDM1_Histone_Demethylase"/>
</dbReference>
<feature type="region of interest" description="Disordered" evidence="20">
    <location>
        <begin position="1031"/>
        <end position="1082"/>
    </location>
</feature>
<feature type="compositionally biased region" description="Low complexity" evidence="20">
    <location>
        <begin position="1503"/>
        <end position="1520"/>
    </location>
</feature>
<dbReference type="PROSITE" id="PS51184">
    <property type="entry name" value="JMJC"/>
    <property type="match status" value="1"/>
</dbReference>
<dbReference type="PANTHER" id="PTHR23123">
    <property type="entry name" value="PHD/F-BOX CONTAINING PROTEIN"/>
    <property type="match status" value="1"/>
</dbReference>
<evidence type="ECO:0000259" key="22">
    <source>
        <dbReference type="PROSITE" id="PS51184"/>
    </source>
</evidence>
<feature type="domain" description="JmjC" evidence="22">
    <location>
        <begin position="699"/>
        <end position="853"/>
    </location>
</feature>
<evidence type="ECO:0000256" key="12">
    <source>
        <dbReference type="ARBA" id="ARBA00023002"/>
    </source>
</evidence>
<dbReference type="InterPro" id="IPR041070">
    <property type="entry name" value="JHD"/>
</dbReference>
<comment type="cofactor">
    <cofactor evidence="1">
        <name>Fe(2+)</name>
        <dbReference type="ChEBI" id="CHEBI:29033"/>
    </cofactor>
</comment>
<evidence type="ECO:0000256" key="19">
    <source>
        <dbReference type="PROSITE-ProRule" id="PRU00146"/>
    </source>
</evidence>
<dbReference type="EMBL" id="ML992540">
    <property type="protein sequence ID" value="KAF2218512.1"/>
    <property type="molecule type" value="Genomic_DNA"/>
</dbReference>
<evidence type="ECO:0000256" key="20">
    <source>
        <dbReference type="SAM" id="MobiDB-lite"/>
    </source>
</evidence>
<dbReference type="InterPro" id="IPR003347">
    <property type="entry name" value="JmjC_dom"/>
</dbReference>
<feature type="compositionally biased region" description="Polar residues" evidence="20">
    <location>
        <begin position="1064"/>
        <end position="1074"/>
    </location>
</feature>
<keyword evidence="10" id="KW-0156">Chromatin regulator</keyword>
<feature type="region of interest" description="Disordered" evidence="20">
    <location>
        <begin position="165"/>
        <end position="184"/>
    </location>
</feature>
<feature type="compositionally biased region" description="Polar residues" evidence="20">
    <location>
        <begin position="408"/>
        <end position="420"/>
    </location>
</feature>
<evidence type="ECO:0000256" key="5">
    <source>
        <dbReference type="ARBA" id="ARBA00013246"/>
    </source>
</evidence>